<gene>
    <name evidence="2" type="ORF">GCM10010439_55450</name>
</gene>
<dbReference type="SMART" id="SM00530">
    <property type="entry name" value="HTH_XRE"/>
    <property type="match status" value="2"/>
</dbReference>
<dbReference type="Gene3D" id="1.10.260.40">
    <property type="entry name" value="lambda repressor-like DNA-binding domains"/>
    <property type="match status" value="1"/>
</dbReference>
<dbReference type="EMBL" id="BAAATZ010000027">
    <property type="protein sequence ID" value="GAA2734016.1"/>
    <property type="molecule type" value="Genomic_DNA"/>
</dbReference>
<dbReference type="Proteomes" id="UP001501842">
    <property type="component" value="Unassembled WGS sequence"/>
</dbReference>
<dbReference type="InterPro" id="IPR001387">
    <property type="entry name" value="Cro/C1-type_HTH"/>
</dbReference>
<dbReference type="Pfam" id="PF01381">
    <property type="entry name" value="HTH_3"/>
    <property type="match status" value="1"/>
</dbReference>
<reference evidence="2 3" key="1">
    <citation type="journal article" date="2019" name="Int. J. Syst. Evol. Microbiol.">
        <title>The Global Catalogue of Microorganisms (GCM) 10K type strain sequencing project: providing services to taxonomists for standard genome sequencing and annotation.</title>
        <authorList>
            <consortium name="The Broad Institute Genomics Platform"/>
            <consortium name="The Broad Institute Genome Sequencing Center for Infectious Disease"/>
            <person name="Wu L."/>
            <person name="Ma J."/>
        </authorList>
    </citation>
    <scope>NUCLEOTIDE SEQUENCE [LARGE SCALE GENOMIC DNA]</scope>
    <source>
        <strain evidence="2 3">JCM 8201</strain>
    </source>
</reference>
<evidence type="ECO:0000313" key="2">
    <source>
        <dbReference type="EMBL" id="GAA2734016.1"/>
    </source>
</evidence>
<dbReference type="PROSITE" id="PS50943">
    <property type="entry name" value="HTH_CROC1"/>
    <property type="match status" value="1"/>
</dbReference>
<dbReference type="SUPFAM" id="SSF47413">
    <property type="entry name" value="lambda repressor-like DNA-binding domains"/>
    <property type="match status" value="1"/>
</dbReference>
<feature type="domain" description="HTH cro/C1-type" evidence="1">
    <location>
        <begin position="22"/>
        <end position="78"/>
    </location>
</feature>
<dbReference type="InterPro" id="IPR010982">
    <property type="entry name" value="Lambda_DNA-bd_dom_sf"/>
</dbReference>
<accession>A0ABN3UJK5</accession>
<dbReference type="CDD" id="cd00093">
    <property type="entry name" value="HTH_XRE"/>
    <property type="match status" value="1"/>
</dbReference>
<name>A0ABN3UJK5_9ACTN</name>
<keyword evidence="3" id="KW-1185">Reference proteome</keyword>
<evidence type="ECO:0000259" key="1">
    <source>
        <dbReference type="PROSITE" id="PS50943"/>
    </source>
</evidence>
<organism evidence="2 3">
    <name type="scientific">Actinocorallia aurantiaca</name>
    <dbReference type="NCBI Taxonomy" id="46204"/>
    <lineage>
        <taxon>Bacteria</taxon>
        <taxon>Bacillati</taxon>
        <taxon>Actinomycetota</taxon>
        <taxon>Actinomycetes</taxon>
        <taxon>Streptosporangiales</taxon>
        <taxon>Thermomonosporaceae</taxon>
        <taxon>Actinocorallia</taxon>
    </lineage>
</organism>
<comment type="caution">
    <text evidence="2">The sequence shown here is derived from an EMBL/GenBank/DDBJ whole genome shotgun (WGS) entry which is preliminary data.</text>
</comment>
<sequence length="195" mass="21610">MLERLRGVKMVHGQVRLDGAKLRNFRLSQGLTLDRLAALTGGVVPARQLGEYEAGRRNCDPLRIAVLSLALDIRPEDLSSVDCQQAGLADLRHWAGLTADEASDRLGMSRWSLRRAERTGRLPASMPQAEFITTASALYGRPKRTVEHALRNVENINTSDHVSDLGLCSVGWRYRVIIIRYGTGFASVNRGLFRG</sequence>
<protein>
    <recommendedName>
        <fullName evidence="1">HTH cro/C1-type domain-containing protein</fullName>
    </recommendedName>
</protein>
<evidence type="ECO:0000313" key="3">
    <source>
        <dbReference type="Proteomes" id="UP001501842"/>
    </source>
</evidence>
<proteinExistence type="predicted"/>